<dbReference type="PANTHER" id="PTHR11960">
    <property type="entry name" value="EUKARYOTIC TRANSLATION INITIATION FACTOR 4E RELATED"/>
    <property type="match status" value="1"/>
</dbReference>
<protein>
    <recommendedName>
        <fullName evidence="5">Translation initiation factor 4E</fullName>
    </recommendedName>
</protein>
<dbReference type="EMBL" id="CP141881">
    <property type="protein sequence ID" value="WRT63544.1"/>
    <property type="molecule type" value="Genomic_DNA"/>
</dbReference>
<dbReference type="InterPro" id="IPR001040">
    <property type="entry name" value="TIF_eIF_4E"/>
</dbReference>
<keyword evidence="1" id="KW-0694">RNA-binding</keyword>
<dbReference type="RefSeq" id="XP_062788284.1">
    <property type="nucleotide sequence ID" value="XM_062932233.1"/>
</dbReference>
<dbReference type="GeneID" id="87952580"/>
<sequence>MAQGNVPSRRTTSLSGSARLSLSVGKATANAPNPASNRHPLRQDWSISYVHRPPGAKVEYEKEIRKVATFGSIESFLHLYSHITPPNELPPVTDILVFVSRIGRPGVWEEMRDGGKFTIRLLHPVTPLLFESLLLALIGDQFDETDNVVGCVLSVRQAEDILSVWVEEESDSVRSGALKEKILHLLGLSSSTSCEYRANRALLEATSKPPFNNLNSTNSVPEQNNHEHHNTNNNSNQQHHQQHHPRQHHTHHNHTHAHRDREHNTYDRADRTERGERGDRGERGERGERNERGHWNGGYRERGEGRRNQGGSGALGGEKREPGSWGL</sequence>
<keyword evidence="1" id="KW-0396">Initiation factor</keyword>
<feature type="compositionally biased region" description="Basic and acidic residues" evidence="2">
    <location>
        <begin position="317"/>
        <end position="327"/>
    </location>
</feature>
<dbReference type="Proteomes" id="UP001329825">
    <property type="component" value="Chromosome 1"/>
</dbReference>
<dbReference type="Gene3D" id="3.30.760.10">
    <property type="entry name" value="RNA Cap, Translation Initiation Factor Eif4e"/>
    <property type="match status" value="1"/>
</dbReference>
<evidence type="ECO:0000313" key="4">
    <source>
        <dbReference type="Proteomes" id="UP001329825"/>
    </source>
</evidence>
<proteinExistence type="inferred from homology"/>
<accession>A0ABZ1CQP5</accession>
<feature type="region of interest" description="Disordered" evidence="2">
    <location>
        <begin position="207"/>
        <end position="327"/>
    </location>
</feature>
<feature type="compositionally biased region" description="Basic and acidic residues" evidence="2">
    <location>
        <begin position="259"/>
        <end position="307"/>
    </location>
</feature>
<keyword evidence="4" id="KW-1185">Reference proteome</keyword>
<reference evidence="3 4" key="1">
    <citation type="submission" date="2024-01" db="EMBL/GenBank/DDBJ databases">
        <title>Comparative genomics of Cryptococcus and Kwoniella reveals pathogenesis evolution and contrasting modes of karyotype evolution via chromosome fusion or intercentromeric recombination.</title>
        <authorList>
            <person name="Coelho M.A."/>
            <person name="David-Palma M."/>
            <person name="Shea T."/>
            <person name="Bowers K."/>
            <person name="McGinley-Smith S."/>
            <person name="Mohammad A.W."/>
            <person name="Gnirke A."/>
            <person name="Yurkov A.M."/>
            <person name="Nowrousian M."/>
            <person name="Sun S."/>
            <person name="Cuomo C.A."/>
            <person name="Heitman J."/>
        </authorList>
    </citation>
    <scope>NUCLEOTIDE SEQUENCE [LARGE SCALE GENOMIC DNA]</scope>
    <source>
        <strain evidence="3">CBS 11374</strain>
    </source>
</reference>
<name>A0ABZ1CQP5_9TREE</name>
<evidence type="ECO:0000256" key="1">
    <source>
        <dbReference type="RuleBase" id="RU004374"/>
    </source>
</evidence>
<feature type="compositionally biased region" description="Basic residues" evidence="2">
    <location>
        <begin position="240"/>
        <end position="258"/>
    </location>
</feature>
<dbReference type="SUPFAM" id="SSF55418">
    <property type="entry name" value="eIF4e-like"/>
    <property type="match status" value="1"/>
</dbReference>
<dbReference type="Pfam" id="PF01652">
    <property type="entry name" value="IF4E"/>
    <property type="match status" value="1"/>
</dbReference>
<evidence type="ECO:0000313" key="3">
    <source>
        <dbReference type="EMBL" id="WRT63544.1"/>
    </source>
</evidence>
<gene>
    <name evidence="3" type="ORF">IL334_000449</name>
</gene>
<keyword evidence="1" id="KW-0648">Protein biosynthesis</keyword>
<dbReference type="PANTHER" id="PTHR11960:SF18">
    <property type="entry name" value="EUKARYOTIC TRANSLATION INITIATION FACTOR 4E HOMOLOGOUS PROTEIN, ISOFORM B"/>
    <property type="match status" value="1"/>
</dbReference>
<feature type="compositionally biased region" description="Polar residues" evidence="2">
    <location>
        <begin position="209"/>
        <end position="222"/>
    </location>
</feature>
<dbReference type="InterPro" id="IPR023398">
    <property type="entry name" value="TIF_eIF4e-like"/>
</dbReference>
<comment type="similarity">
    <text evidence="1">Belongs to the eukaryotic initiation factor 4E family.</text>
</comment>
<organism evidence="3 4">
    <name type="scientific">Kwoniella shivajii</name>
    <dbReference type="NCBI Taxonomy" id="564305"/>
    <lineage>
        <taxon>Eukaryota</taxon>
        <taxon>Fungi</taxon>
        <taxon>Dikarya</taxon>
        <taxon>Basidiomycota</taxon>
        <taxon>Agaricomycotina</taxon>
        <taxon>Tremellomycetes</taxon>
        <taxon>Tremellales</taxon>
        <taxon>Cryptococcaceae</taxon>
        <taxon>Kwoniella</taxon>
    </lineage>
</organism>
<evidence type="ECO:0000256" key="2">
    <source>
        <dbReference type="SAM" id="MobiDB-lite"/>
    </source>
</evidence>
<evidence type="ECO:0008006" key="5">
    <source>
        <dbReference type="Google" id="ProtNLM"/>
    </source>
</evidence>